<protein>
    <submittedName>
        <fullName evidence="2">Uncharacterized protein</fullName>
    </submittedName>
</protein>
<evidence type="ECO:0000256" key="1">
    <source>
        <dbReference type="SAM" id="Phobius"/>
    </source>
</evidence>
<organism evidence="2 3">
    <name type="scientific">Lentzea kristufekii</name>
    <dbReference type="NCBI Taxonomy" id="3095430"/>
    <lineage>
        <taxon>Bacteria</taxon>
        <taxon>Bacillati</taxon>
        <taxon>Actinomycetota</taxon>
        <taxon>Actinomycetes</taxon>
        <taxon>Pseudonocardiales</taxon>
        <taxon>Pseudonocardiaceae</taxon>
        <taxon>Lentzea</taxon>
    </lineage>
</organism>
<keyword evidence="1" id="KW-0472">Membrane</keyword>
<proteinExistence type="predicted"/>
<feature type="transmembrane region" description="Helical" evidence="1">
    <location>
        <begin position="39"/>
        <end position="61"/>
    </location>
</feature>
<dbReference type="Proteomes" id="UP001271792">
    <property type="component" value="Unassembled WGS sequence"/>
</dbReference>
<dbReference type="RefSeq" id="WP_319984368.1">
    <property type="nucleotide sequence ID" value="NZ_JAXAVV010000005.1"/>
</dbReference>
<name>A0ABU4TQ44_9PSEU</name>
<reference evidence="2 3" key="2">
    <citation type="submission" date="2023-11" db="EMBL/GenBank/DDBJ databases">
        <authorList>
            <person name="Lara A.C."/>
            <person name="Chronakova A."/>
        </authorList>
    </citation>
    <scope>NUCLEOTIDE SEQUENCE [LARGE SCALE GENOMIC DNA]</scope>
    <source>
        <strain evidence="2 3">BCCO 10_0798</strain>
    </source>
</reference>
<dbReference type="EMBL" id="JAXAVV010000005">
    <property type="protein sequence ID" value="MDX8050395.1"/>
    <property type="molecule type" value="Genomic_DNA"/>
</dbReference>
<keyword evidence="3" id="KW-1185">Reference proteome</keyword>
<evidence type="ECO:0000313" key="3">
    <source>
        <dbReference type="Proteomes" id="UP001271792"/>
    </source>
</evidence>
<feature type="transmembrane region" description="Helical" evidence="1">
    <location>
        <begin position="12"/>
        <end position="33"/>
    </location>
</feature>
<evidence type="ECO:0000313" key="2">
    <source>
        <dbReference type="EMBL" id="MDX8050395.1"/>
    </source>
</evidence>
<keyword evidence="1" id="KW-0812">Transmembrane</keyword>
<sequence>MTTPTPHGSRVPVRKVGAGGAAGAAATVVLWVLTDLVHLQVPAGVAAAISVLVTAGVAYLVPGKASTGEPPSEAEQLKARWLANHTGAGGPHAAETYEPLTDDERQAVRAAVEQLTRDATLTLRVKGSEVAQRELARDLSAFLERRRDQQSGGG</sequence>
<gene>
    <name evidence="2" type="ORF">SK571_13470</name>
</gene>
<comment type="caution">
    <text evidence="2">The sequence shown here is derived from an EMBL/GenBank/DDBJ whole genome shotgun (WGS) entry which is preliminary data.</text>
</comment>
<keyword evidence="1" id="KW-1133">Transmembrane helix</keyword>
<accession>A0ABU4TQ44</accession>
<reference evidence="2 3" key="1">
    <citation type="submission" date="2023-11" db="EMBL/GenBank/DDBJ databases">
        <title>Lentzea sokolovensis, sp. nov., Lentzea kristufkii, sp. nov., and Lentzea miocenensis, sp. nov., rare actinobacteria from Sokolov Coal Basin, Miocene lacustrine sediment, Czech Republic.</title>
        <authorList>
            <person name="Lara A."/>
            <person name="Kotroba L."/>
            <person name="Nouioui I."/>
            <person name="Neumann-Schaal M."/>
            <person name="Mast Y."/>
            <person name="Chronakova A."/>
        </authorList>
    </citation>
    <scope>NUCLEOTIDE SEQUENCE [LARGE SCALE GENOMIC DNA]</scope>
    <source>
        <strain evidence="2 3">BCCO 10_0798</strain>
    </source>
</reference>